<gene>
    <name evidence="1" type="ORF">SAMN05421720_10145</name>
</gene>
<keyword evidence="2" id="KW-1185">Reference proteome</keyword>
<evidence type="ECO:0000313" key="1">
    <source>
        <dbReference type="EMBL" id="SDD61391.1"/>
    </source>
</evidence>
<organism evidence="1 2">
    <name type="scientific">Rhodospira trueperi</name>
    <dbReference type="NCBI Taxonomy" id="69960"/>
    <lineage>
        <taxon>Bacteria</taxon>
        <taxon>Pseudomonadati</taxon>
        <taxon>Pseudomonadota</taxon>
        <taxon>Alphaproteobacteria</taxon>
        <taxon>Rhodospirillales</taxon>
        <taxon>Rhodospirillaceae</taxon>
        <taxon>Rhodospira</taxon>
    </lineage>
</organism>
<evidence type="ECO:0000313" key="2">
    <source>
        <dbReference type="Proteomes" id="UP000199412"/>
    </source>
</evidence>
<dbReference type="EMBL" id="FNAP01000001">
    <property type="protein sequence ID" value="SDD61391.1"/>
    <property type="molecule type" value="Genomic_DNA"/>
</dbReference>
<sequence>MSPFPDRRRSWTWPAAIVAVAALAALSVGVATGRLPLEQALALATALIGG</sequence>
<protein>
    <submittedName>
        <fullName evidence="1">Uncharacterized protein</fullName>
    </submittedName>
</protein>
<proteinExistence type="predicted"/>
<dbReference type="STRING" id="69960.SAMN05421720_10145"/>
<dbReference type="AlphaFoldDB" id="A0A1G6W6C4"/>
<dbReference type="Proteomes" id="UP000199412">
    <property type="component" value="Unassembled WGS sequence"/>
</dbReference>
<reference evidence="1 2" key="1">
    <citation type="submission" date="2016-10" db="EMBL/GenBank/DDBJ databases">
        <authorList>
            <person name="de Groot N.N."/>
        </authorList>
    </citation>
    <scope>NUCLEOTIDE SEQUENCE [LARGE SCALE GENOMIC DNA]</scope>
    <source>
        <strain evidence="1 2">ATCC 700224</strain>
    </source>
</reference>
<name>A0A1G6W6C4_9PROT</name>
<dbReference type="RefSeq" id="WP_176793220.1">
    <property type="nucleotide sequence ID" value="NZ_FNAP01000001.1"/>
</dbReference>
<accession>A0A1G6W6C4</accession>